<evidence type="ECO:0000256" key="2">
    <source>
        <dbReference type="SAM" id="Phobius"/>
    </source>
</evidence>
<keyword evidence="4" id="KW-1185">Reference proteome</keyword>
<dbReference type="OrthoDB" id="3501153at2759"/>
<dbReference type="Proteomes" id="UP000256645">
    <property type="component" value="Unassembled WGS sequence"/>
</dbReference>
<feature type="transmembrane region" description="Helical" evidence="2">
    <location>
        <begin position="56"/>
        <end position="78"/>
    </location>
</feature>
<evidence type="ECO:0000313" key="4">
    <source>
        <dbReference type="Proteomes" id="UP000256645"/>
    </source>
</evidence>
<evidence type="ECO:0000313" key="3">
    <source>
        <dbReference type="EMBL" id="RDW81843.1"/>
    </source>
</evidence>
<feature type="region of interest" description="Disordered" evidence="1">
    <location>
        <begin position="19"/>
        <end position="38"/>
    </location>
</feature>
<feature type="compositionally biased region" description="Basic and acidic residues" evidence="1">
    <location>
        <begin position="25"/>
        <end position="37"/>
    </location>
</feature>
<sequence>MFALSNTFFSGPKSNAGYEPVLGSDDGKRGDLEEQPHMEPPIYHNRLKTYSTLTKLLAAACIVLSSILILLVTSPWVLKSQRPNTTSRFPSLHSHQLQSFFLSSTTPWNYSNPSPCGSSPTEARLQGCKWSAATFAWYPSECYDSELENEFLQAENIQHWYATDSLAGGEEYSPAAVLRGDILIAYMPMAYHKLHCVLAGKKLYRALMGEALFDNYVLTKGHLEHCGHFMLWEDHPPVKGEAKYLDCVAM</sequence>
<dbReference type="AlphaFoldDB" id="A0A3D8S6B5"/>
<reference evidence="3 4" key="1">
    <citation type="journal article" date="2018" name="IMA Fungus">
        <title>IMA Genome-F 9: Draft genome sequence of Annulohypoxylon stygium, Aspergillus mulundensis, Berkeleyomyces basicola (syn. Thielaviopsis basicola), Ceratocystis smalleyi, two Cercospora beticola strains, Coleophoma cylindrospora, Fusarium fracticaudum, Phialophora cf. hyalina, and Morchella septimelata.</title>
        <authorList>
            <person name="Wingfield B.D."/>
            <person name="Bills G.F."/>
            <person name="Dong Y."/>
            <person name="Huang W."/>
            <person name="Nel W.J."/>
            <person name="Swalarsk-Parry B.S."/>
            <person name="Vaghefi N."/>
            <person name="Wilken P.M."/>
            <person name="An Z."/>
            <person name="de Beer Z.W."/>
            <person name="De Vos L."/>
            <person name="Chen L."/>
            <person name="Duong T.A."/>
            <person name="Gao Y."/>
            <person name="Hammerbacher A."/>
            <person name="Kikkert J.R."/>
            <person name="Li Y."/>
            <person name="Li H."/>
            <person name="Li K."/>
            <person name="Li Q."/>
            <person name="Liu X."/>
            <person name="Ma X."/>
            <person name="Naidoo K."/>
            <person name="Pethybridge S.J."/>
            <person name="Sun J."/>
            <person name="Steenkamp E.T."/>
            <person name="van der Nest M.A."/>
            <person name="van Wyk S."/>
            <person name="Wingfield M.J."/>
            <person name="Xiong C."/>
            <person name="Yue Q."/>
            <person name="Zhang X."/>
        </authorList>
    </citation>
    <scope>NUCLEOTIDE SEQUENCE [LARGE SCALE GENOMIC DNA]</scope>
    <source>
        <strain evidence="3 4">BP6252</strain>
    </source>
</reference>
<accession>A0A3D8S6B5</accession>
<keyword evidence="2" id="KW-0812">Transmembrane</keyword>
<name>A0A3D8S6B5_9HELO</name>
<dbReference type="PANTHER" id="PTHR35896">
    <property type="entry name" value="IG-LIKE DOMAIN-CONTAINING PROTEIN"/>
    <property type="match status" value="1"/>
</dbReference>
<gene>
    <name evidence="3" type="ORF">BP6252_02955</name>
</gene>
<comment type="caution">
    <text evidence="3">The sequence shown here is derived from an EMBL/GenBank/DDBJ whole genome shotgun (WGS) entry which is preliminary data.</text>
</comment>
<dbReference type="EMBL" id="PDLM01000003">
    <property type="protein sequence ID" value="RDW81843.1"/>
    <property type="molecule type" value="Genomic_DNA"/>
</dbReference>
<dbReference type="STRING" id="1849047.A0A3D8S6B5"/>
<evidence type="ECO:0000256" key="1">
    <source>
        <dbReference type="SAM" id="MobiDB-lite"/>
    </source>
</evidence>
<dbReference type="PANTHER" id="PTHR35896:SF3">
    <property type="entry name" value="MAJOR FACILITATOR SUPERFAMILY TRANSPORTER"/>
    <property type="match status" value="1"/>
</dbReference>
<organism evidence="3 4">
    <name type="scientific">Coleophoma cylindrospora</name>
    <dbReference type="NCBI Taxonomy" id="1849047"/>
    <lineage>
        <taxon>Eukaryota</taxon>
        <taxon>Fungi</taxon>
        <taxon>Dikarya</taxon>
        <taxon>Ascomycota</taxon>
        <taxon>Pezizomycotina</taxon>
        <taxon>Leotiomycetes</taxon>
        <taxon>Helotiales</taxon>
        <taxon>Dermateaceae</taxon>
        <taxon>Coleophoma</taxon>
    </lineage>
</organism>
<keyword evidence="2" id="KW-1133">Transmembrane helix</keyword>
<proteinExistence type="predicted"/>
<protein>
    <submittedName>
        <fullName evidence="3">Uncharacterized protein</fullName>
    </submittedName>
</protein>
<dbReference type="InterPro" id="IPR053008">
    <property type="entry name" value="Phomopsin_biosynth_assoc"/>
</dbReference>
<keyword evidence="2" id="KW-0472">Membrane</keyword>